<name>A0A1I0Q2V8_9BACT</name>
<dbReference type="GO" id="GO:0031992">
    <property type="term" value="F:energy transducer activity"/>
    <property type="evidence" value="ECO:0007669"/>
    <property type="project" value="InterPro"/>
</dbReference>
<dbReference type="GO" id="GO:0055085">
    <property type="term" value="P:transmembrane transport"/>
    <property type="evidence" value="ECO:0007669"/>
    <property type="project" value="InterPro"/>
</dbReference>
<evidence type="ECO:0000313" key="13">
    <source>
        <dbReference type="EMBL" id="SEW21112.1"/>
    </source>
</evidence>
<dbReference type="Pfam" id="PF03544">
    <property type="entry name" value="TonB_C"/>
    <property type="match status" value="1"/>
</dbReference>
<accession>A0A1I0Q2V8</accession>
<keyword evidence="14" id="KW-1185">Reference proteome</keyword>
<dbReference type="PANTHER" id="PTHR33446:SF2">
    <property type="entry name" value="PROTEIN TONB"/>
    <property type="match status" value="1"/>
</dbReference>
<dbReference type="EMBL" id="FOIQ01000005">
    <property type="protein sequence ID" value="SEW21112.1"/>
    <property type="molecule type" value="Genomic_DNA"/>
</dbReference>
<feature type="region of interest" description="Disordered" evidence="10">
    <location>
        <begin position="94"/>
        <end position="120"/>
    </location>
</feature>
<evidence type="ECO:0000313" key="14">
    <source>
        <dbReference type="Proteomes" id="UP000199373"/>
    </source>
</evidence>
<dbReference type="InterPro" id="IPR051045">
    <property type="entry name" value="TonB-dependent_transducer"/>
</dbReference>
<protein>
    <submittedName>
        <fullName evidence="13">Protein TonB</fullName>
    </submittedName>
</protein>
<feature type="compositionally biased region" description="Basic and acidic residues" evidence="10">
    <location>
        <begin position="107"/>
        <end position="120"/>
    </location>
</feature>
<reference evidence="13 14" key="1">
    <citation type="submission" date="2016-10" db="EMBL/GenBank/DDBJ databases">
        <authorList>
            <person name="de Groot N.N."/>
        </authorList>
    </citation>
    <scope>NUCLEOTIDE SEQUENCE [LARGE SCALE GENOMIC DNA]</scope>
    <source>
        <strain evidence="13 14">TC2-24</strain>
    </source>
</reference>
<keyword evidence="5" id="KW-0997">Cell inner membrane</keyword>
<dbReference type="InterPro" id="IPR006260">
    <property type="entry name" value="TonB/TolA_C"/>
</dbReference>
<gene>
    <name evidence="13" type="ORF">SAMN04487850_2174</name>
</gene>
<evidence type="ECO:0000256" key="3">
    <source>
        <dbReference type="ARBA" id="ARBA00022448"/>
    </source>
</evidence>
<dbReference type="Gene3D" id="3.30.1150.10">
    <property type="match status" value="1"/>
</dbReference>
<dbReference type="PROSITE" id="PS52015">
    <property type="entry name" value="TONB_CTD"/>
    <property type="match status" value="1"/>
</dbReference>
<evidence type="ECO:0000256" key="4">
    <source>
        <dbReference type="ARBA" id="ARBA00022475"/>
    </source>
</evidence>
<dbReference type="RefSeq" id="WP_091916561.1">
    <property type="nucleotide sequence ID" value="NZ_FOIQ01000005.1"/>
</dbReference>
<keyword evidence="9 11" id="KW-0472">Membrane</keyword>
<dbReference type="PRINTS" id="PR01374">
    <property type="entry name" value="TONBPROTEIN"/>
</dbReference>
<evidence type="ECO:0000256" key="5">
    <source>
        <dbReference type="ARBA" id="ARBA00022519"/>
    </source>
</evidence>
<sequence length="232" mass="26552">MEVKKSREADLEGRRVQGFLLGLIVVLALLFVALEWNSGGSGWNFFADDEELEAEMELSPLKRDKDEVPMMLPQQQKHEEQQTEQLRLVDDDTELPVEPPVPEEQDLQEKQEAQKTEEKPEVVDMYNEPVDFRVVEDLPQFPGGAAEFMKWLTKNLRYPATAQQRKVKGKVVAQFIVNTDGSVSDLEVVEHLDAACDKEVLRVLQMMPKWQAGVMNAKPCRTKVRIPVVFNF</sequence>
<evidence type="ECO:0000256" key="1">
    <source>
        <dbReference type="ARBA" id="ARBA00004383"/>
    </source>
</evidence>
<evidence type="ECO:0000256" key="2">
    <source>
        <dbReference type="ARBA" id="ARBA00006555"/>
    </source>
</evidence>
<evidence type="ECO:0000259" key="12">
    <source>
        <dbReference type="PROSITE" id="PS52015"/>
    </source>
</evidence>
<organism evidence="13 14">
    <name type="scientific">Prevotella aff. ruminicola Tc2-24</name>
    <dbReference type="NCBI Taxonomy" id="81582"/>
    <lineage>
        <taxon>Bacteria</taxon>
        <taxon>Pseudomonadati</taxon>
        <taxon>Bacteroidota</taxon>
        <taxon>Bacteroidia</taxon>
        <taxon>Bacteroidales</taxon>
        <taxon>Prevotellaceae</taxon>
        <taxon>Prevotella</taxon>
    </lineage>
</organism>
<dbReference type="AlphaFoldDB" id="A0A1I0Q2V8"/>
<evidence type="ECO:0000256" key="9">
    <source>
        <dbReference type="ARBA" id="ARBA00023136"/>
    </source>
</evidence>
<dbReference type="SUPFAM" id="SSF74653">
    <property type="entry name" value="TolA/TonB C-terminal domain"/>
    <property type="match status" value="1"/>
</dbReference>
<feature type="compositionally biased region" description="Acidic residues" evidence="10">
    <location>
        <begin position="94"/>
        <end position="106"/>
    </location>
</feature>
<keyword evidence="7" id="KW-0653">Protein transport</keyword>
<dbReference type="PANTHER" id="PTHR33446">
    <property type="entry name" value="PROTEIN TONB-RELATED"/>
    <property type="match status" value="1"/>
</dbReference>
<evidence type="ECO:0000256" key="10">
    <source>
        <dbReference type="SAM" id="MobiDB-lite"/>
    </source>
</evidence>
<evidence type="ECO:0000256" key="11">
    <source>
        <dbReference type="SAM" id="Phobius"/>
    </source>
</evidence>
<dbReference type="GO" id="GO:0098797">
    <property type="term" value="C:plasma membrane protein complex"/>
    <property type="evidence" value="ECO:0007669"/>
    <property type="project" value="TreeGrafter"/>
</dbReference>
<evidence type="ECO:0000256" key="7">
    <source>
        <dbReference type="ARBA" id="ARBA00022927"/>
    </source>
</evidence>
<dbReference type="NCBIfam" id="TIGR01352">
    <property type="entry name" value="tonB_Cterm"/>
    <property type="match status" value="1"/>
</dbReference>
<keyword evidence="3" id="KW-0813">Transport</keyword>
<dbReference type="GO" id="GO:0015891">
    <property type="term" value="P:siderophore transport"/>
    <property type="evidence" value="ECO:0007669"/>
    <property type="project" value="InterPro"/>
</dbReference>
<evidence type="ECO:0000256" key="8">
    <source>
        <dbReference type="ARBA" id="ARBA00022989"/>
    </source>
</evidence>
<dbReference type="GO" id="GO:0030288">
    <property type="term" value="C:outer membrane-bounded periplasmic space"/>
    <property type="evidence" value="ECO:0007669"/>
    <property type="project" value="InterPro"/>
</dbReference>
<dbReference type="GO" id="GO:0015031">
    <property type="term" value="P:protein transport"/>
    <property type="evidence" value="ECO:0007669"/>
    <property type="project" value="UniProtKB-KW"/>
</dbReference>
<comment type="subcellular location">
    <subcellularLocation>
        <location evidence="1">Cell inner membrane</location>
        <topology evidence="1">Single-pass membrane protein</topology>
        <orientation evidence="1">Periplasmic side</orientation>
    </subcellularLocation>
</comment>
<dbReference type="InterPro" id="IPR003538">
    <property type="entry name" value="TonB"/>
</dbReference>
<keyword evidence="6 11" id="KW-0812">Transmembrane</keyword>
<feature type="domain" description="TonB C-terminal" evidence="12">
    <location>
        <begin position="143"/>
        <end position="232"/>
    </location>
</feature>
<comment type="similarity">
    <text evidence="2">Belongs to the TonB family.</text>
</comment>
<feature type="transmembrane region" description="Helical" evidence="11">
    <location>
        <begin position="16"/>
        <end position="34"/>
    </location>
</feature>
<dbReference type="Proteomes" id="UP000199373">
    <property type="component" value="Unassembled WGS sequence"/>
</dbReference>
<keyword evidence="4" id="KW-1003">Cell membrane</keyword>
<keyword evidence="8 11" id="KW-1133">Transmembrane helix</keyword>
<dbReference type="InterPro" id="IPR037682">
    <property type="entry name" value="TonB_C"/>
</dbReference>
<evidence type="ECO:0000256" key="6">
    <source>
        <dbReference type="ARBA" id="ARBA00022692"/>
    </source>
</evidence>
<proteinExistence type="inferred from homology"/>